<accession>A0A1I7Y037</accession>
<evidence type="ECO:0000313" key="2">
    <source>
        <dbReference type="WBParaSite" id="L893_g11086.t1"/>
    </source>
</evidence>
<proteinExistence type="predicted"/>
<dbReference type="Proteomes" id="UP000095287">
    <property type="component" value="Unplaced"/>
</dbReference>
<dbReference type="WBParaSite" id="L893_g11086.t1">
    <property type="protein sequence ID" value="L893_g11086.t1"/>
    <property type="gene ID" value="L893_g11086"/>
</dbReference>
<keyword evidence="1" id="KW-1185">Reference proteome</keyword>
<organism evidence="1 2">
    <name type="scientific">Steinernema glaseri</name>
    <dbReference type="NCBI Taxonomy" id="37863"/>
    <lineage>
        <taxon>Eukaryota</taxon>
        <taxon>Metazoa</taxon>
        <taxon>Ecdysozoa</taxon>
        <taxon>Nematoda</taxon>
        <taxon>Chromadorea</taxon>
        <taxon>Rhabditida</taxon>
        <taxon>Tylenchina</taxon>
        <taxon>Panagrolaimomorpha</taxon>
        <taxon>Strongyloidoidea</taxon>
        <taxon>Steinernematidae</taxon>
        <taxon>Steinernema</taxon>
    </lineage>
</organism>
<evidence type="ECO:0000313" key="1">
    <source>
        <dbReference type="Proteomes" id="UP000095287"/>
    </source>
</evidence>
<name>A0A1I7Y037_9BILA</name>
<dbReference type="AlphaFoldDB" id="A0A1I7Y037"/>
<reference evidence="2" key="1">
    <citation type="submission" date="2016-11" db="UniProtKB">
        <authorList>
            <consortium name="WormBaseParasite"/>
        </authorList>
    </citation>
    <scope>IDENTIFICATION</scope>
</reference>
<protein>
    <submittedName>
        <fullName evidence="2">WD_REPEATS_REGION domain-containing protein</fullName>
    </submittedName>
</protein>
<sequence>MHFISRCSRADVLRPILFASFHVHVASHTCGIGLSVRSSDHLLKTCASSADIRAWDPRGAAEEEADKTTCFFRLTFLHKYKCVRRAVTQACTGARMYGGGDVATE</sequence>